<feature type="signal peptide" evidence="4">
    <location>
        <begin position="1"/>
        <end position="17"/>
    </location>
</feature>
<evidence type="ECO:0000256" key="2">
    <source>
        <dbReference type="ARBA" id="ARBA00023136"/>
    </source>
</evidence>
<organism evidence="6 7">
    <name type="scientific">Paraburkholderia terrae</name>
    <dbReference type="NCBI Taxonomy" id="311230"/>
    <lineage>
        <taxon>Bacteria</taxon>
        <taxon>Pseudomonadati</taxon>
        <taxon>Pseudomonadota</taxon>
        <taxon>Betaproteobacteria</taxon>
        <taxon>Burkholderiales</taxon>
        <taxon>Burkholderiaceae</taxon>
        <taxon>Paraburkholderia</taxon>
    </lineage>
</organism>
<feature type="domain" description="OmpA-like" evidence="5">
    <location>
        <begin position="60"/>
        <end position="175"/>
    </location>
</feature>
<dbReference type="PANTHER" id="PTHR30329:SF17">
    <property type="entry name" value="LIPOPROTEIN YFIB-RELATED"/>
    <property type="match status" value="1"/>
</dbReference>
<keyword evidence="2 3" id="KW-0472">Membrane</keyword>
<name>A0A2I8F2Z9_9BURK</name>
<proteinExistence type="predicted"/>
<evidence type="ECO:0000256" key="3">
    <source>
        <dbReference type="PROSITE-ProRule" id="PRU00473"/>
    </source>
</evidence>
<dbReference type="AlphaFoldDB" id="A0A2I8F2Z9"/>
<dbReference type="CDD" id="cd07185">
    <property type="entry name" value="OmpA_C-like"/>
    <property type="match status" value="1"/>
</dbReference>
<dbReference type="SUPFAM" id="SSF103088">
    <property type="entry name" value="OmpA-like"/>
    <property type="match status" value="1"/>
</dbReference>
<evidence type="ECO:0000313" key="6">
    <source>
        <dbReference type="EMBL" id="AUT66247.1"/>
    </source>
</evidence>
<dbReference type="Proteomes" id="UP000243502">
    <property type="component" value="Chromosome 3"/>
</dbReference>
<reference evidence="6 7" key="1">
    <citation type="submission" date="2018-01" db="EMBL/GenBank/DDBJ databases">
        <title>Species boundaries and ecological features among Paraburkholderia terrae DSMZ17804T, P. hospita DSMZ17164T and P. caribensis DSMZ13236T.</title>
        <authorList>
            <person name="Pratama A.A."/>
        </authorList>
    </citation>
    <scope>NUCLEOTIDE SEQUENCE [LARGE SCALE GENOMIC DNA]</scope>
    <source>
        <strain evidence="6 7">DSM 17804</strain>
    </source>
</reference>
<dbReference type="InterPro" id="IPR036737">
    <property type="entry name" value="OmpA-like_sf"/>
</dbReference>
<dbReference type="PRINTS" id="PR01021">
    <property type="entry name" value="OMPADOMAIN"/>
</dbReference>
<dbReference type="InterPro" id="IPR006690">
    <property type="entry name" value="OMPA-like_CS"/>
</dbReference>
<feature type="chain" id="PRO_5014437825" evidence="4">
    <location>
        <begin position="18"/>
        <end position="175"/>
    </location>
</feature>
<dbReference type="GO" id="GO:0009279">
    <property type="term" value="C:cell outer membrane"/>
    <property type="evidence" value="ECO:0007669"/>
    <property type="project" value="UniProtKB-SubCell"/>
</dbReference>
<evidence type="ECO:0000313" key="7">
    <source>
        <dbReference type="Proteomes" id="UP000243502"/>
    </source>
</evidence>
<dbReference type="Gene3D" id="3.30.1330.60">
    <property type="entry name" value="OmpA-like domain"/>
    <property type="match status" value="1"/>
</dbReference>
<dbReference type="OrthoDB" id="9782229at2"/>
<evidence type="ECO:0000256" key="1">
    <source>
        <dbReference type="ARBA" id="ARBA00004442"/>
    </source>
</evidence>
<protein>
    <submittedName>
        <fullName evidence="6">OmpA family protein</fullName>
    </submittedName>
</protein>
<dbReference type="InterPro" id="IPR006665">
    <property type="entry name" value="OmpA-like"/>
</dbReference>
<dbReference type="RefSeq" id="WP_042305722.1">
    <property type="nucleotide sequence ID" value="NZ_CP026113.1"/>
</dbReference>
<accession>A0A2I8F2Z9</accession>
<dbReference type="PRINTS" id="PR01023">
    <property type="entry name" value="NAFLGMOTY"/>
</dbReference>
<dbReference type="InterPro" id="IPR006664">
    <property type="entry name" value="OMP_bac"/>
</dbReference>
<dbReference type="KEGG" id="pter:C2L65_40980"/>
<dbReference type="PROSITE" id="PS51123">
    <property type="entry name" value="OMPA_2"/>
    <property type="match status" value="1"/>
</dbReference>
<keyword evidence="4" id="KW-0732">Signal</keyword>
<evidence type="ECO:0000259" key="5">
    <source>
        <dbReference type="PROSITE" id="PS51123"/>
    </source>
</evidence>
<dbReference type="PANTHER" id="PTHR30329">
    <property type="entry name" value="STATOR ELEMENT OF FLAGELLAR MOTOR COMPLEX"/>
    <property type="match status" value="1"/>
</dbReference>
<gene>
    <name evidence="6" type="ORF">C2L65_40980</name>
</gene>
<dbReference type="PROSITE" id="PS01068">
    <property type="entry name" value="OMPA_1"/>
    <property type="match status" value="1"/>
</dbReference>
<dbReference type="Pfam" id="PF00691">
    <property type="entry name" value="OmpA"/>
    <property type="match status" value="1"/>
</dbReference>
<sequence length="175" mass="19564">MRHWFPANIWRMSIASAMLLCMLLEGCQTQTQTQTKPLYRGLTQTQVNALKSEGFQETEEGFELGSSEPILFDFDRYDLKPDVRRIVERIGHTLVSVGIVSVRVYGYTDAVGTNAYNFRLSERRAETVAAELVDIGLAPGRVYAIGKGKRDPVGDNRTDAGRAQNRRAAIVVSPR</sequence>
<dbReference type="EMBL" id="CP026113">
    <property type="protein sequence ID" value="AUT66247.1"/>
    <property type="molecule type" value="Genomic_DNA"/>
</dbReference>
<comment type="subcellular location">
    <subcellularLocation>
        <location evidence="1">Cell outer membrane</location>
    </subcellularLocation>
</comment>
<evidence type="ECO:0000256" key="4">
    <source>
        <dbReference type="SAM" id="SignalP"/>
    </source>
</evidence>
<dbReference type="InterPro" id="IPR050330">
    <property type="entry name" value="Bact_OuterMem_StrucFunc"/>
</dbReference>